<keyword evidence="1" id="KW-0472">Membrane</keyword>
<protein>
    <submittedName>
        <fullName evidence="3">Uncharacterized protein</fullName>
    </submittedName>
</protein>
<accession>A0A915DIS2</accession>
<dbReference type="Proteomes" id="UP000887574">
    <property type="component" value="Unplaced"/>
</dbReference>
<dbReference type="AlphaFoldDB" id="A0A915DIS2"/>
<organism evidence="2 3">
    <name type="scientific">Ditylenchus dipsaci</name>
    <dbReference type="NCBI Taxonomy" id="166011"/>
    <lineage>
        <taxon>Eukaryota</taxon>
        <taxon>Metazoa</taxon>
        <taxon>Ecdysozoa</taxon>
        <taxon>Nematoda</taxon>
        <taxon>Chromadorea</taxon>
        <taxon>Rhabditida</taxon>
        <taxon>Tylenchina</taxon>
        <taxon>Tylenchomorpha</taxon>
        <taxon>Sphaerularioidea</taxon>
        <taxon>Anguinidae</taxon>
        <taxon>Anguininae</taxon>
        <taxon>Ditylenchus</taxon>
    </lineage>
</organism>
<keyword evidence="2" id="KW-1185">Reference proteome</keyword>
<evidence type="ECO:0000313" key="2">
    <source>
        <dbReference type="Proteomes" id="UP000887574"/>
    </source>
</evidence>
<reference evidence="3" key="1">
    <citation type="submission" date="2022-11" db="UniProtKB">
        <authorList>
            <consortium name="WormBaseParasite"/>
        </authorList>
    </citation>
    <scope>IDENTIFICATION</scope>
</reference>
<sequence>MDQIQPEQSHHFLRADVQFLPHGRLFLLLSNETLIEAPTTAKSITNMTSSLATNLCSTPPTSAPSQLPTNLSDHFNWTNFSLTMLIFLLLSWSEICDFLSKRKAKKMFKDAKEQLDSQLTMLQDLHNRVFSEVAPVRTNPAAIPTNLAAARILSAGLSPSHLALDIQTV</sequence>
<dbReference type="WBParaSite" id="jg20428">
    <property type="protein sequence ID" value="jg20428"/>
    <property type="gene ID" value="jg20428"/>
</dbReference>
<keyword evidence="1" id="KW-1133">Transmembrane helix</keyword>
<evidence type="ECO:0000313" key="3">
    <source>
        <dbReference type="WBParaSite" id="jg20428"/>
    </source>
</evidence>
<name>A0A915DIS2_9BILA</name>
<keyword evidence="1" id="KW-0812">Transmembrane</keyword>
<proteinExistence type="predicted"/>
<feature type="transmembrane region" description="Helical" evidence="1">
    <location>
        <begin position="80"/>
        <end position="99"/>
    </location>
</feature>
<evidence type="ECO:0000256" key="1">
    <source>
        <dbReference type="SAM" id="Phobius"/>
    </source>
</evidence>